<keyword evidence="1" id="KW-0812">Transmembrane</keyword>
<protein>
    <submittedName>
        <fullName evidence="3">Uncharacterized protein</fullName>
    </submittedName>
</protein>
<evidence type="ECO:0000313" key="2">
    <source>
        <dbReference type="EMBL" id="VFJ96090.1"/>
    </source>
</evidence>
<proteinExistence type="predicted"/>
<keyword evidence="1" id="KW-1133">Transmembrane helix</keyword>
<dbReference type="EMBL" id="CAADFI010000098">
    <property type="protein sequence ID" value="VFJ96807.1"/>
    <property type="molecule type" value="Genomic_DNA"/>
</dbReference>
<gene>
    <name evidence="2" type="ORF">BECKH772A_GA0070896_100978</name>
    <name evidence="3" type="ORF">BECKH772B_GA0070898_100988</name>
    <name evidence="4" type="ORF">BECKH772C_GA0070978_100943</name>
</gene>
<keyword evidence="1" id="KW-0472">Membrane</keyword>
<sequence length="53" mass="5637">MDASLYFEAAAGVAAIGGGLTAFLFFFVLNGYGNDFATRNPVPRLAEREVVPL</sequence>
<organism evidence="3">
    <name type="scientific">Candidatus Kentrum eta</name>
    <dbReference type="NCBI Taxonomy" id="2126337"/>
    <lineage>
        <taxon>Bacteria</taxon>
        <taxon>Pseudomonadati</taxon>
        <taxon>Pseudomonadota</taxon>
        <taxon>Gammaproteobacteria</taxon>
        <taxon>Candidatus Kentrum</taxon>
    </lineage>
</organism>
<evidence type="ECO:0000313" key="4">
    <source>
        <dbReference type="EMBL" id="VFK02552.1"/>
    </source>
</evidence>
<evidence type="ECO:0000256" key="1">
    <source>
        <dbReference type="SAM" id="Phobius"/>
    </source>
</evidence>
<accession>A0A450UWA7</accession>
<dbReference type="EMBL" id="CAADFG010000097">
    <property type="protein sequence ID" value="VFJ96090.1"/>
    <property type="molecule type" value="Genomic_DNA"/>
</dbReference>
<dbReference type="EMBL" id="CAADFJ010000094">
    <property type="protein sequence ID" value="VFK02552.1"/>
    <property type="molecule type" value="Genomic_DNA"/>
</dbReference>
<reference evidence="3" key="1">
    <citation type="submission" date="2019-02" db="EMBL/GenBank/DDBJ databases">
        <authorList>
            <person name="Gruber-Vodicka R. H."/>
            <person name="Seah K. B. B."/>
        </authorList>
    </citation>
    <scope>NUCLEOTIDE SEQUENCE</scope>
    <source>
        <strain evidence="4">BECK_SA2B12</strain>
        <strain evidence="2">BECK_SA2B15</strain>
        <strain evidence="3">BECK_SA2B20</strain>
    </source>
</reference>
<name>A0A450UWA7_9GAMM</name>
<dbReference type="AlphaFoldDB" id="A0A450UWA7"/>
<feature type="transmembrane region" description="Helical" evidence="1">
    <location>
        <begin position="6"/>
        <end position="29"/>
    </location>
</feature>
<evidence type="ECO:0000313" key="3">
    <source>
        <dbReference type="EMBL" id="VFJ96807.1"/>
    </source>
</evidence>